<dbReference type="PANTHER" id="PTHR32089:SF112">
    <property type="entry name" value="LYSOZYME-LIKE PROTEIN-RELATED"/>
    <property type="match status" value="1"/>
</dbReference>
<sequence length="269" mass="28907">MKLEAFLEVASELQQFYDDEVAVCILDTEKVLAWYPGPSLNLKVKVGDPLPKGGISEEAIRTEKRIVRRVPKEVLGIPYVGIGYPIKENGIVVGCVVIDISVAKYDTLTDAGQDILAAVEQISASAENLSASSEELAATVKNMDSETSHVLQEIEHTGKVKDEIRKISMRTNILGLNASIEAARAGELGRGFSVVADEVRKLSESTRVSTTEIDIDLKAVQSSVQNLIVAINQLSAVTESQAYAATELSLALGQIASLAENLVVIGTQR</sequence>
<organism evidence="4 5">
    <name type="scientific">Desulfosporosinus fructosivorans</name>
    <dbReference type="NCBI Taxonomy" id="2018669"/>
    <lineage>
        <taxon>Bacteria</taxon>
        <taxon>Bacillati</taxon>
        <taxon>Bacillota</taxon>
        <taxon>Clostridia</taxon>
        <taxon>Eubacteriales</taxon>
        <taxon>Desulfitobacteriaceae</taxon>
        <taxon>Desulfosporosinus</taxon>
    </lineage>
</organism>
<dbReference type="SUPFAM" id="SSF58104">
    <property type="entry name" value="Methyl-accepting chemotaxis protein (MCP) signaling domain"/>
    <property type="match status" value="1"/>
</dbReference>
<dbReference type="PROSITE" id="PS50111">
    <property type="entry name" value="CHEMOTAXIS_TRANSDUC_2"/>
    <property type="match status" value="1"/>
</dbReference>
<dbReference type="EMBL" id="SPQQ01000003">
    <property type="protein sequence ID" value="TGE38068.1"/>
    <property type="molecule type" value="Genomic_DNA"/>
</dbReference>
<name>A0A4Z0R5I5_9FIRM</name>
<dbReference type="GO" id="GO:0007165">
    <property type="term" value="P:signal transduction"/>
    <property type="evidence" value="ECO:0007669"/>
    <property type="project" value="UniProtKB-KW"/>
</dbReference>
<evidence type="ECO:0000256" key="1">
    <source>
        <dbReference type="ARBA" id="ARBA00023224"/>
    </source>
</evidence>
<dbReference type="SMART" id="SM00283">
    <property type="entry name" value="MA"/>
    <property type="match status" value="1"/>
</dbReference>
<dbReference type="Proteomes" id="UP000298460">
    <property type="component" value="Unassembled WGS sequence"/>
</dbReference>
<evidence type="ECO:0000313" key="4">
    <source>
        <dbReference type="EMBL" id="TGE38068.1"/>
    </source>
</evidence>
<reference evidence="4 5" key="1">
    <citation type="submission" date="2019-03" db="EMBL/GenBank/DDBJ databases">
        <title>Draft Genome Sequence of Desulfosporosinus fructosivorans Strain 63.6F, Isolated from Marine Sediment in the Baltic Sea.</title>
        <authorList>
            <person name="Hausmann B."/>
            <person name="Vandieken V."/>
            <person name="Pjevac P."/>
            <person name="Schreck K."/>
            <person name="Herbold C.W."/>
            <person name="Loy A."/>
        </authorList>
    </citation>
    <scope>NUCLEOTIDE SEQUENCE [LARGE SCALE GENOMIC DNA]</scope>
    <source>
        <strain evidence="4 5">63.6F</strain>
    </source>
</reference>
<dbReference type="Pfam" id="PF00015">
    <property type="entry name" value="MCPsignal"/>
    <property type="match status" value="1"/>
</dbReference>
<dbReference type="AlphaFoldDB" id="A0A4Z0R5I5"/>
<protein>
    <submittedName>
        <fullName evidence="4">Chemotaxis protein</fullName>
    </submittedName>
</protein>
<evidence type="ECO:0000313" key="5">
    <source>
        <dbReference type="Proteomes" id="UP000298460"/>
    </source>
</evidence>
<keyword evidence="5" id="KW-1185">Reference proteome</keyword>
<dbReference type="GO" id="GO:0016020">
    <property type="term" value="C:membrane"/>
    <property type="evidence" value="ECO:0007669"/>
    <property type="project" value="InterPro"/>
</dbReference>
<feature type="domain" description="Methyl-accepting transducer" evidence="3">
    <location>
        <begin position="98"/>
        <end position="262"/>
    </location>
</feature>
<dbReference type="RefSeq" id="WP_135546050.1">
    <property type="nucleotide sequence ID" value="NZ_SPQQ01000003.1"/>
</dbReference>
<comment type="caution">
    <text evidence="4">The sequence shown here is derived from an EMBL/GenBank/DDBJ whole genome shotgun (WGS) entry which is preliminary data.</text>
</comment>
<dbReference type="PANTHER" id="PTHR32089">
    <property type="entry name" value="METHYL-ACCEPTING CHEMOTAXIS PROTEIN MCPB"/>
    <property type="match status" value="1"/>
</dbReference>
<evidence type="ECO:0000256" key="2">
    <source>
        <dbReference type="PROSITE-ProRule" id="PRU00284"/>
    </source>
</evidence>
<dbReference type="OrthoDB" id="3192at2"/>
<keyword evidence="1 2" id="KW-0807">Transducer</keyword>
<gene>
    <name evidence="4" type="ORF">E4K67_08750</name>
</gene>
<proteinExistence type="predicted"/>
<dbReference type="Gene3D" id="1.10.287.950">
    <property type="entry name" value="Methyl-accepting chemotaxis protein"/>
    <property type="match status" value="1"/>
</dbReference>
<accession>A0A4Z0R5I5</accession>
<evidence type="ECO:0000259" key="3">
    <source>
        <dbReference type="PROSITE" id="PS50111"/>
    </source>
</evidence>
<dbReference type="InterPro" id="IPR004089">
    <property type="entry name" value="MCPsignal_dom"/>
</dbReference>